<gene>
    <name evidence="1" type="ORF">BEN30_00770</name>
</gene>
<dbReference type="AlphaFoldDB" id="A0A1E5Q4E5"/>
<comment type="caution">
    <text evidence="1">The sequence shown here is derived from an EMBL/GenBank/DDBJ whole genome shotgun (WGS) entry which is preliminary data.</text>
</comment>
<name>A0A1E5Q4E5_9PROT</name>
<dbReference type="Proteomes" id="UP000095347">
    <property type="component" value="Unassembled WGS sequence"/>
</dbReference>
<protein>
    <submittedName>
        <fullName evidence="1">Uncharacterized protein</fullName>
    </submittedName>
</protein>
<evidence type="ECO:0000313" key="1">
    <source>
        <dbReference type="EMBL" id="OEJ64657.1"/>
    </source>
</evidence>
<dbReference type="EMBL" id="MCGG01000067">
    <property type="protein sequence ID" value="OEJ64657.1"/>
    <property type="molecule type" value="Genomic_DNA"/>
</dbReference>
<organism evidence="1 2">
    <name type="scientific">Magnetovibrio blakemorei</name>
    <dbReference type="NCBI Taxonomy" id="28181"/>
    <lineage>
        <taxon>Bacteria</taxon>
        <taxon>Pseudomonadati</taxon>
        <taxon>Pseudomonadota</taxon>
        <taxon>Alphaproteobacteria</taxon>
        <taxon>Rhodospirillales</taxon>
        <taxon>Magnetovibrionaceae</taxon>
        <taxon>Magnetovibrio</taxon>
    </lineage>
</organism>
<evidence type="ECO:0000313" key="2">
    <source>
        <dbReference type="Proteomes" id="UP000095347"/>
    </source>
</evidence>
<reference evidence="2" key="1">
    <citation type="submission" date="2016-07" db="EMBL/GenBank/DDBJ databases">
        <authorList>
            <person name="Florea S."/>
            <person name="Webb J.S."/>
            <person name="Jaromczyk J."/>
            <person name="Schardl C.L."/>
        </authorList>
    </citation>
    <scope>NUCLEOTIDE SEQUENCE [LARGE SCALE GENOMIC DNA]</scope>
    <source>
        <strain evidence="2">MV-1</strain>
    </source>
</reference>
<sequence>MRDAKAKATSEGKPEYVVIEGVHGHIGKTGASGGYAFCFDTGPDGEIWTIKDNPDPREWNIRVSVANAQLAVNGYHETKAALYGRLEAFGAKVIDESISRVDFAVDFVAEGFTLDVGLVSCHSHSQMLVRGDDQEGIPLGGSEFVVSYANRMSNSVTIGKMPGRQTIIYDKRREVARKVSSHWYALWGFEKDDCPPIWRVEMRAGKIHLKEWKITTFEDLEVKFAALFGSACQAVRMMKRQPEPGENVTRVPDHALWAILREEVNTALVPYMAKADRKRVVEGRREDIQDMYRNGVMGWCVSYAVAMGNTPEEAAHEFAQVIADEFSAFASRDPVQFKRKYFAADKRLFFIDEQREGVPF</sequence>
<proteinExistence type="predicted"/>
<dbReference type="STRING" id="28181.BEN30_00770"/>
<keyword evidence="2" id="KW-1185">Reference proteome</keyword>
<accession>A0A1E5Q4E5</accession>